<accession>A0A7X1HTP3</accession>
<evidence type="ECO:0000313" key="2">
    <source>
        <dbReference type="EMBL" id="MBD3702532.1"/>
    </source>
</evidence>
<organism evidence="1 3">
    <name type="scientific">Klebsiella pneumoniae</name>
    <dbReference type="NCBI Taxonomy" id="573"/>
    <lineage>
        <taxon>Bacteria</taxon>
        <taxon>Pseudomonadati</taxon>
        <taxon>Pseudomonadota</taxon>
        <taxon>Gammaproteobacteria</taxon>
        <taxon>Enterobacterales</taxon>
        <taxon>Enterobacteriaceae</taxon>
        <taxon>Klebsiella/Raoultella group</taxon>
        <taxon>Klebsiella</taxon>
        <taxon>Klebsiella pneumoniae complex</taxon>
    </lineage>
</organism>
<dbReference type="Proteomes" id="UP000592342">
    <property type="component" value="Unassembled WGS sequence"/>
</dbReference>
<name>A0A7X1HTP3_KLEPN</name>
<dbReference type="AlphaFoldDB" id="A0A7X1HTP3"/>
<gene>
    <name evidence="1" type="ORF">H7U16_21040</name>
    <name evidence="2" type="ORF">IE986_22960</name>
</gene>
<evidence type="ECO:0000313" key="1">
    <source>
        <dbReference type="EMBL" id="MBC2862994.1"/>
    </source>
</evidence>
<proteinExistence type="predicted"/>
<protein>
    <submittedName>
        <fullName evidence="1">Uncharacterized protein</fullName>
    </submittedName>
</protein>
<dbReference type="Proteomes" id="UP000655796">
    <property type="component" value="Unassembled WGS sequence"/>
</dbReference>
<dbReference type="EMBL" id="JACXTD010000003">
    <property type="protein sequence ID" value="MBD3702532.1"/>
    <property type="molecule type" value="Genomic_DNA"/>
</dbReference>
<sequence length="55" mass="6196">MMTPALLLAVKTAMLFKQFHARLLGRDVRVNVHNTDISLAGEQLSLSPFENLLHH</sequence>
<reference evidence="2" key="1">
    <citation type="submission" date="2020-07" db="EMBL/GenBank/DDBJ databases">
        <title>Clinical and genomic characterization of carbapenemase-producing Enterobacterales causing secondary infections during the COVID-19 crisis at a New York City hospital.</title>
        <authorList>
            <person name="Gomez-Simmonds A."/>
            <person name="Annavajhala M.K."/>
            <person name="Uhlemann A.-C."/>
        </authorList>
    </citation>
    <scope>NUCLEOTIDE SEQUENCE</scope>
    <source>
        <strain evidence="2">NK1590</strain>
    </source>
</reference>
<dbReference type="RefSeq" id="WP_185954908.1">
    <property type="nucleotide sequence ID" value="NZ_CABHKO010000002.1"/>
</dbReference>
<reference evidence="1 3" key="2">
    <citation type="submission" date="2020-08" db="EMBL/GenBank/DDBJ databases">
        <title>Tigecycline and colistin resistance in Klebsiella pneumoniae.</title>
        <authorList>
            <person name="Ramesh N."/>
            <person name="Shanthini T."/>
            <person name="Prasanth M."/>
            <person name="Senthilkumar N."/>
            <person name="Meesala Krishna M."/>
            <person name="Guruswami G."/>
        </authorList>
    </citation>
    <scope>NUCLEOTIDE SEQUENCE [LARGE SCALE GENOMIC DNA]</scope>
    <source>
        <strain evidence="1 3">SHM 84</strain>
    </source>
</reference>
<comment type="caution">
    <text evidence="1">The sequence shown here is derived from an EMBL/GenBank/DDBJ whole genome shotgun (WGS) entry which is preliminary data.</text>
</comment>
<dbReference type="EMBL" id="JACLRA010000001">
    <property type="protein sequence ID" value="MBC2862994.1"/>
    <property type="molecule type" value="Genomic_DNA"/>
</dbReference>
<evidence type="ECO:0000313" key="3">
    <source>
        <dbReference type="Proteomes" id="UP000592342"/>
    </source>
</evidence>